<dbReference type="PROSITE" id="PS01081">
    <property type="entry name" value="HTH_TETR_1"/>
    <property type="match status" value="1"/>
</dbReference>
<evidence type="ECO:0000256" key="4">
    <source>
        <dbReference type="PROSITE-ProRule" id="PRU00335"/>
    </source>
</evidence>
<dbReference type="RefSeq" id="WP_160958616.1">
    <property type="nucleotide sequence ID" value="NZ_WVUD01000003.1"/>
</dbReference>
<dbReference type="SUPFAM" id="SSF46689">
    <property type="entry name" value="Homeodomain-like"/>
    <property type="match status" value="1"/>
</dbReference>
<dbReference type="AlphaFoldDB" id="A0A7C9ILY0"/>
<dbReference type="InterPro" id="IPR023772">
    <property type="entry name" value="DNA-bd_HTH_TetR-type_CS"/>
</dbReference>
<dbReference type="Proteomes" id="UP000482487">
    <property type="component" value="Unassembled WGS sequence"/>
</dbReference>
<dbReference type="OrthoDB" id="9793734at2"/>
<sequence>MKISAKQKIETRQAILDAAVALIIEKGFRATSMRAIAQQAGVGDATIYNYFPTKEAIFFAYYEDRFAQAAASLQRIEGLDEHSFQERLQAFFEEILHAFLPDREFLQATFHSVFFSIPPNSRELRPIQEPFFATVSAAFAAAREKGEFEDMLFEEIIVRLFWDYCIGIVLYWLKDASERFTATSVLIDKTMDLGCALLRANVATKAYDICSFLFRSHVLARLESMRPGADALKTIVTAFMEGGDGRKSTKR</sequence>
<dbReference type="InterPro" id="IPR050109">
    <property type="entry name" value="HTH-type_TetR-like_transc_reg"/>
</dbReference>
<gene>
    <name evidence="6" type="ORF">GTA51_03170</name>
</gene>
<protein>
    <submittedName>
        <fullName evidence="6">TetR family transcriptional regulator</fullName>
    </submittedName>
</protein>
<evidence type="ECO:0000313" key="6">
    <source>
        <dbReference type="EMBL" id="MYL82139.1"/>
    </source>
</evidence>
<dbReference type="PROSITE" id="PS50977">
    <property type="entry name" value="HTH_TETR_2"/>
    <property type="match status" value="1"/>
</dbReference>
<evidence type="ECO:0000256" key="2">
    <source>
        <dbReference type="ARBA" id="ARBA00023125"/>
    </source>
</evidence>
<dbReference type="Pfam" id="PF17931">
    <property type="entry name" value="TetR_C_23"/>
    <property type="match status" value="1"/>
</dbReference>
<dbReference type="PRINTS" id="PR00455">
    <property type="entry name" value="HTHTETR"/>
</dbReference>
<dbReference type="InterPro" id="IPR036271">
    <property type="entry name" value="Tet_transcr_reg_TetR-rel_C_sf"/>
</dbReference>
<feature type="domain" description="HTH tetR-type" evidence="5">
    <location>
        <begin position="9"/>
        <end position="69"/>
    </location>
</feature>
<proteinExistence type="predicted"/>
<name>A0A7C9ILY0_9BACT</name>
<dbReference type="InterPro" id="IPR001647">
    <property type="entry name" value="HTH_TetR"/>
</dbReference>
<evidence type="ECO:0000259" key="5">
    <source>
        <dbReference type="PROSITE" id="PS50977"/>
    </source>
</evidence>
<keyword evidence="1" id="KW-0805">Transcription regulation</keyword>
<dbReference type="PANTHER" id="PTHR30055:SF234">
    <property type="entry name" value="HTH-TYPE TRANSCRIPTIONAL REGULATOR BETI"/>
    <property type="match status" value="1"/>
</dbReference>
<keyword evidence="2 4" id="KW-0238">DNA-binding</keyword>
<evidence type="ECO:0000256" key="1">
    <source>
        <dbReference type="ARBA" id="ARBA00023015"/>
    </source>
</evidence>
<feature type="DNA-binding region" description="H-T-H motif" evidence="4">
    <location>
        <begin position="32"/>
        <end position="51"/>
    </location>
</feature>
<dbReference type="GO" id="GO:0003700">
    <property type="term" value="F:DNA-binding transcription factor activity"/>
    <property type="evidence" value="ECO:0007669"/>
    <property type="project" value="TreeGrafter"/>
</dbReference>
<keyword evidence="3" id="KW-0804">Transcription</keyword>
<evidence type="ECO:0000313" key="7">
    <source>
        <dbReference type="Proteomes" id="UP000482487"/>
    </source>
</evidence>
<dbReference type="Gene3D" id="1.10.357.10">
    <property type="entry name" value="Tetracycline Repressor, domain 2"/>
    <property type="match status" value="1"/>
</dbReference>
<dbReference type="SUPFAM" id="SSF48498">
    <property type="entry name" value="Tetracyclin repressor-like, C-terminal domain"/>
    <property type="match status" value="1"/>
</dbReference>
<dbReference type="InterPro" id="IPR009057">
    <property type="entry name" value="Homeodomain-like_sf"/>
</dbReference>
<dbReference type="InterPro" id="IPR041673">
    <property type="entry name" value="TetR_C_23"/>
</dbReference>
<reference evidence="6 7" key="1">
    <citation type="submission" date="2020-01" db="EMBL/GenBank/DDBJ databases">
        <title>Genome sequence of Desulfovibrio aerotolerans DSM 16695(T).</title>
        <authorList>
            <person name="Karnachuk O."/>
            <person name="Avakyan M."/>
            <person name="Mardanov A."/>
            <person name="Kadnikov V."/>
            <person name="Ravin N."/>
        </authorList>
    </citation>
    <scope>NUCLEOTIDE SEQUENCE [LARGE SCALE GENOMIC DNA]</scope>
    <source>
        <strain evidence="6 7">DSM 16695</strain>
    </source>
</reference>
<evidence type="ECO:0000256" key="3">
    <source>
        <dbReference type="ARBA" id="ARBA00023163"/>
    </source>
</evidence>
<comment type="caution">
    <text evidence="6">The sequence shown here is derived from an EMBL/GenBank/DDBJ whole genome shotgun (WGS) entry which is preliminary data.</text>
</comment>
<keyword evidence="7" id="KW-1185">Reference proteome</keyword>
<dbReference type="EMBL" id="WVUD01000003">
    <property type="protein sequence ID" value="MYL82139.1"/>
    <property type="molecule type" value="Genomic_DNA"/>
</dbReference>
<dbReference type="FunFam" id="1.10.10.60:FF:000141">
    <property type="entry name" value="TetR family transcriptional regulator"/>
    <property type="match status" value="1"/>
</dbReference>
<organism evidence="6 7">
    <name type="scientific">Solidesulfovibrio aerotolerans</name>
    <dbReference type="NCBI Taxonomy" id="295255"/>
    <lineage>
        <taxon>Bacteria</taxon>
        <taxon>Pseudomonadati</taxon>
        <taxon>Thermodesulfobacteriota</taxon>
        <taxon>Desulfovibrionia</taxon>
        <taxon>Desulfovibrionales</taxon>
        <taxon>Desulfovibrionaceae</taxon>
        <taxon>Solidesulfovibrio</taxon>
    </lineage>
</organism>
<dbReference type="Pfam" id="PF00440">
    <property type="entry name" value="TetR_N"/>
    <property type="match status" value="1"/>
</dbReference>
<dbReference type="PANTHER" id="PTHR30055">
    <property type="entry name" value="HTH-TYPE TRANSCRIPTIONAL REGULATOR RUTR"/>
    <property type="match status" value="1"/>
</dbReference>
<dbReference type="GO" id="GO:0000976">
    <property type="term" value="F:transcription cis-regulatory region binding"/>
    <property type="evidence" value="ECO:0007669"/>
    <property type="project" value="TreeGrafter"/>
</dbReference>
<accession>A0A7C9ILY0</accession>